<evidence type="ECO:0000313" key="1">
    <source>
        <dbReference type="EMBL" id="MBR7836581.1"/>
    </source>
</evidence>
<comment type="caution">
    <text evidence="1">The sequence shown here is derived from an EMBL/GenBank/DDBJ whole genome shotgun (WGS) entry which is preliminary data.</text>
</comment>
<protein>
    <submittedName>
        <fullName evidence="1">Uncharacterized protein</fullName>
    </submittedName>
</protein>
<accession>A0A941ESM6</accession>
<organism evidence="1 2">
    <name type="scientific">Actinospica durhamensis</name>
    <dbReference type="NCBI Taxonomy" id="1508375"/>
    <lineage>
        <taxon>Bacteria</taxon>
        <taxon>Bacillati</taxon>
        <taxon>Actinomycetota</taxon>
        <taxon>Actinomycetes</taxon>
        <taxon>Catenulisporales</taxon>
        <taxon>Actinospicaceae</taxon>
        <taxon>Actinospica</taxon>
    </lineage>
</organism>
<gene>
    <name evidence="1" type="ORF">KDL01_25100</name>
</gene>
<sequence length="47" mass="5569">MPMTSQELAAYYMRMRNHLVGDFPDKTFQLSRDDIKRLRSVRVLPQG</sequence>
<dbReference type="AlphaFoldDB" id="A0A941ESM6"/>
<evidence type="ECO:0000313" key="2">
    <source>
        <dbReference type="Proteomes" id="UP000675781"/>
    </source>
</evidence>
<keyword evidence="2" id="KW-1185">Reference proteome</keyword>
<name>A0A941ESM6_9ACTN</name>
<reference evidence="1" key="1">
    <citation type="submission" date="2021-04" db="EMBL/GenBank/DDBJ databases">
        <title>Genome based classification of Actinospica acidithermotolerans sp. nov., an actinobacterium isolated from an Indonesian hot spring.</title>
        <authorList>
            <person name="Kusuma A.B."/>
            <person name="Putra K.E."/>
            <person name="Nafisah S."/>
            <person name="Loh J."/>
            <person name="Nouioui I."/>
            <person name="Goodfellow M."/>
        </authorList>
    </citation>
    <scope>NUCLEOTIDE SEQUENCE</scope>
    <source>
        <strain evidence="1">CSCA 57</strain>
    </source>
</reference>
<proteinExistence type="predicted"/>
<dbReference type="RefSeq" id="WP_212531054.1">
    <property type="nucleotide sequence ID" value="NZ_JAGSOG010000149.1"/>
</dbReference>
<dbReference type="Proteomes" id="UP000675781">
    <property type="component" value="Unassembled WGS sequence"/>
</dbReference>
<dbReference type="EMBL" id="JAGSOG010000149">
    <property type="protein sequence ID" value="MBR7836581.1"/>
    <property type="molecule type" value="Genomic_DNA"/>
</dbReference>